<gene>
    <name evidence="1" type="ORF">FDP25_03365</name>
</gene>
<accession>A0A844CLX4</accession>
<keyword evidence="2" id="KW-1185">Reference proteome</keyword>
<dbReference type="InterPro" id="IPR029058">
    <property type="entry name" value="AB_hydrolase_fold"/>
</dbReference>
<dbReference type="InterPro" id="IPR010297">
    <property type="entry name" value="DUF900_hydrolase"/>
</dbReference>
<dbReference type="OrthoDB" id="9797755at2"/>
<dbReference type="SUPFAM" id="SSF53474">
    <property type="entry name" value="alpha/beta-Hydrolases"/>
    <property type="match status" value="1"/>
</dbReference>
<dbReference type="GO" id="GO:0016787">
    <property type="term" value="F:hydrolase activity"/>
    <property type="evidence" value="ECO:0007669"/>
    <property type="project" value="UniProtKB-KW"/>
</dbReference>
<dbReference type="EMBL" id="SZWE01000001">
    <property type="protein sequence ID" value="MRU14465.1"/>
    <property type="molecule type" value="Genomic_DNA"/>
</dbReference>
<dbReference type="PANTHER" id="PTHR36513:SF1">
    <property type="entry name" value="TRANSMEMBRANE PROTEIN"/>
    <property type="match status" value="1"/>
</dbReference>
<dbReference type="Gene3D" id="3.40.50.1820">
    <property type="entry name" value="alpha/beta hydrolase"/>
    <property type="match status" value="1"/>
</dbReference>
<sequence>MESAVSAAIGILTFRLGRVALFVGVGLLTACAPHQTAKRAAPVPAAEIEEIFVATPRSLSSTGQAFGEQRPRRMNFFRAGISVPPTHETGKIEWPDETPDAATDFVVADTQVLKGQAGLLRSVRGAHSGKETLVFVHGYNNTLSDSMYRLAQIRSDFEITMPTILFSWLSAGDPRGYAYDRDSVLFSRDDFVEMLDGLTSRPGERVFLLAHSMGSHLVMEALRQAALQGDTEILSRISGVVLMSPDIDPDLFRRQAEAIGPLPQPFLIFTSRQDRALSIAGFITGRKQRLGLIDGPDKVKGLNVKVVDFTALADGEGYNHFVPVTSPAAVNVLRGMINQAGERASAFGDYMVLGAQPGLVE</sequence>
<name>A0A844CLX4_9RHOB</name>
<evidence type="ECO:0000313" key="1">
    <source>
        <dbReference type="EMBL" id="MRU14465.1"/>
    </source>
</evidence>
<organism evidence="1 2">
    <name type="scientific">Roseovarius bejariae</name>
    <dbReference type="NCBI Taxonomy" id="2576383"/>
    <lineage>
        <taxon>Bacteria</taxon>
        <taxon>Pseudomonadati</taxon>
        <taxon>Pseudomonadota</taxon>
        <taxon>Alphaproteobacteria</taxon>
        <taxon>Rhodobacterales</taxon>
        <taxon>Roseobacteraceae</taxon>
        <taxon>Roseovarius</taxon>
    </lineage>
</organism>
<reference evidence="1 2" key="1">
    <citation type="submission" date="2019-05" db="EMBL/GenBank/DDBJ databases">
        <title>Roseovarius bejariae sp. nov., a moderately halophylic bacterium isolated from a saline soil in Rambla Salada (Murcia).</title>
        <authorList>
            <person name="Castro D.J."/>
            <person name="Gomez-Altuve A."/>
            <person name="Reina J.C."/>
            <person name="Rodriguez M."/>
            <person name="Sampedro I."/>
            <person name="Llamas I."/>
            <person name="Martinez-Checa F."/>
        </authorList>
    </citation>
    <scope>NUCLEOTIDE SEQUENCE [LARGE SCALE GENOMIC DNA]</scope>
    <source>
        <strain evidence="1 2">A21</strain>
    </source>
</reference>
<dbReference type="Pfam" id="PF05990">
    <property type="entry name" value="DUF900"/>
    <property type="match status" value="1"/>
</dbReference>
<evidence type="ECO:0000313" key="2">
    <source>
        <dbReference type="Proteomes" id="UP000564704"/>
    </source>
</evidence>
<dbReference type="AlphaFoldDB" id="A0A844CLX4"/>
<keyword evidence="1" id="KW-0378">Hydrolase</keyword>
<comment type="caution">
    <text evidence="1">The sequence shown here is derived from an EMBL/GenBank/DDBJ whole genome shotgun (WGS) entry which is preliminary data.</text>
</comment>
<dbReference type="Proteomes" id="UP000564704">
    <property type="component" value="Unassembled WGS sequence"/>
</dbReference>
<protein>
    <submittedName>
        <fullName evidence="1">Alpha/beta fold hydrolase</fullName>
    </submittedName>
</protein>
<dbReference type="PANTHER" id="PTHR36513">
    <property type="entry name" value="ABC TRANSMEMBRANE TYPE-1 DOMAIN-CONTAINING PROTEIN"/>
    <property type="match status" value="1"/>
</dbReference>
<proteinExistence type="predicted"/>
<dbReference type="PIRSF" id="PIRSF033909">
    <property type="entry name" value="UCP033909"/>
    <property type="match status" value="1"/>
</dbReference>
<dbReference type="InterPro" id="IPR014586">
    <property type="entry name" value="UCP033909"/>
</dbReference>